<sequence length="145" mass="16472">MRYLIFFCMLCLSGCGDTVKDGEATPEQISLGFFQAIYIDRNVEEATQYVDAPIKEVLRSYYIAASVQRYMFNLSMTDVTLSIEDIDIDFFRKFTDEVTVVVKLVGKKAGENWADDRTIKLKKRGNSWIIVEIVPETGKTNVGGF</sequence>
<reference evidence="1 2" key="1">
    <citation type="submission" date="2021-04" db="EMBL/GenBank/DDBJ databases">
        <title>Novel species identification of genus Shewanella.</title>
        <authorList>
            <person name="Liu G."/>
        </authorList>
    </citation>
    <scope>NUCLEOTIDE SEQUENCE [LARGE SCALE GENOMIC DNA]</scope>
    <source>
        <strain evidence="1 2">FJAT-54481</strain>
    </source>
</reference>
<dbReference type="Proteomes" id="UP000679575">
    <property type="component" value="Chromosome"/>
</dbReference>
<name>A0ABX7YYB4_9GAMM</name>
<accession>A0ABX7YYB4</accession>
<evidence type="ECO:0000313" key="2">
    <source>
        <dbReference type="Proteomes" id="UP000679575"/>
    </source>
</evidence>
<dbReference type="RefSeq" id="WP_212596179.1">
    <property type="nucleotide sequence ID" value="NZ_CP073587.1"/>
</dbReference>
<protein>
    <recommendedName>
        <fullName evidence="3">Lipoprotein</fullName>
    </recommendedName>
</protein>
<dbReference type="EMBL" id="CP073587">
    <property type="protein sequence ID" value="QUN07176.1"/>
    <property type="molecule type" value="Genomic_DNA"/>
</dbReference>
<evidence type="ECO:0008006" key="3">
    <source>
        <dbReference type="Google" id="ProtNLM"/>
    </source>
</evidence>
<proteinExistence type="predicted"/>
<evidence type="ECO:0000313" key="1">
    <source>
        <dbReference type="EMBL" id="QUN07176.1"/>
    </source>
</evidence>
<organism evidence="1 2">
    <name type="scientific">Shewanella yunxiaonensis</name>
    <dbReference type="NCBI Taxonomy" id="2829809"/>
    <lineage>
        <taxon>Bacteria</taxon>
        <taxon>Pseudomonadati</taxon>
        <taxon>Pseudomonadota</taxon>
        <taxon>Gammaproteobacteria</taxon>
        <taxon>Alteromonadales</taxon>
        <taxon>Shewanellaceae</taxon>
        <taxon>Shewanella</taxon>
    </lineage>
</organism>
<keyword evidence="2" id="KW-1185">Reference proteome</keyword>
<gene>
    <name evidence="1" type="ORF">KDN34_07035</name>
</gene>